<feature type="signal peptide" evidence="1">
    <location>
        <begin position="1"/>
        <end position="25"/>
    </location>
</feature>
<protein>
    <submittedName>
        <fullName evidence="2">Uncharacterized protein</fullName>
    </submittedName>
</protein>
<comment type="caution">
    <text evidence="2">The sequence shown here is derived from an EMBL/GenBank/DDBJ whole genome shotgun (WGS) entry which is preliminary data.</text>
</comment>
<evidence type="ECO:0000313" key="2">
    <source>
        <dbReference type="EMBL" id="MCW3485715.1"/>
    </source>
</evidence>
<organism evidence="2 3">
    <name type="scientific">Chitinophaga nivalis</name>
    <dbReference type="NCBI Taxonomy" id="2991709"/>
    <lineage>
        <taxon>Bacteria</taxon>
        <taxon>Pseudomonadati</taxon>
        <taxon>Bacteroidota</taxon>
        <taxon>Chitinophagia</taxon>
        <taxon>Chitinophagales</taxon>
        <taxon>Chitinophagaceae</taxon>
        <taxon>Chitinophaga</taxon>
    </lineage>
</organism>
<dbReference type="EMBL" id="JAPDNS010000002">
    <property type="protein sequence ID" value="MCW3485715.1"/>
    <property type="molecule type" value="Genomic_DNA"/>
</dbReference>
<feature type="chain" id="PRO_5046232303" evidence="1">
    <location>
        <begin position="26"/>
        <end position="115"/>
    </location>
</feature>
<evidence type="ECO:0000256" key="1">
    <source>
        <dbReference type="SAM" id="SignalP"/>
    </source>
</evidence>
<dbReference type="Proteomes" id="UP001207742">
    <property type="component" value="Unassembled WGS sequence"/>
</dbReference>
<name>A0ABT3IP20_9BACT</name>
<keyword evidence="3" id="KW-1185">Reference proteome</keyword>
<dbReference type="RefSeq" id="WP_264732423.1">
    <property type="nucleotide sequence ID" value="NZ_JAPDNR010000001.1"/>
</dbReference>
<evidence type="ECO:0000313" key="3">
    <source>
        <dbReference type="Proteomes" id="UP001207742"/>
    </source>
</evidence>
<gene>
    <name evidence="2" type="ORF">OL497_17555</name>
</gene>
<proteinExistence type="predicted"/>
<keyword evidence="1" id="KW-0732">Signal</keyword>
<sequence>MKKVKFVWLSGIAIFVYSVLSVASAKTNDHVKNIGFASADTDFNTSMFTTSAIAAVSRDTVIEVSVIASAMYMPQVSVFVAGTITLIGLSGEQDPDRIRTGKREAVKNIRLSSLD</sequence>
<accession>A0ABT3IP20</accession>
<reference evidence="2 3" key="1">
    <citation type="submission" date="2022-10" db="EMBL/GenBank/DDBJ databases">
        <title>Chitinophaga nivalis PC15 sp. nov., isolated from Pyeongchang county, South Korea.</title>
        <authorList>
            <person name="Trinh H.N."/>
        </authorList>
    </citation>
    <scope>NUCLEOTIDE SEQUENCE [LARGE SCALE GENOMIC DNA]</scope>
    <source>
        <strain evidence="2 3">PC14</strain>
    </source>
</reference>